<sequence length="1126" mass="124526">MAVFQLPLPPATALHEPAEEQEVGSIHDYKDGTRAWVTGSSDLKESQHYPVLFGRAMAEVVNKNKEFLVERITARRTAPVWMNAPMSPAKRLKKAEKHATQKVESILKSVATPQKLKRKLSFQERPTVTEIVPENPGPSKARAKKKSGAMSEDDFSSTDDDSSSSSGEDEDQKAWYAYRHLSEKERRELIYPMSDIQRWMRSGSIWCYLAALEAEANEAEDGEKEEKNDEEEGGDEEDEDEDEQKDGSDEEANDEEQQDEDGDEDDEEESEENSDEASTSAEADDEEEDDQESSDEDEEDSMELKKENEKKEEKDTQKESGKKKGGVKEDHSSGSEKEKKKEKSEGKNKTAAKEAPKDKKKGGEKEAGSSEAKKKGGEKGADSSEAKKKRADSSALSKKKGDEKEADLSDAKKRKGKGDEKKEESSEAKKGKREKEDVKKEAKEEPKEKKNKGDKDGREAQAKKAEKEGGKREEHAKKNKKRGDEKDAKKKREGEKVEKTRTSSKDKKSKGSGEKEESRGDAKRRRKEREKKKAERFDPSAGAEETKGDGESEEEKKCLELVEAEMEVDAKGEGMDVVNSSTHRAEWMRYTRWLKNKKRFCEAAGVEPEPADLGVGEAAAIGAGKGRENLSYGQTCEYIRAQLGDSTYVAPPRTVFNSGSTASSSAAPPRTDRSRSAVEAKATKANAKGSTQIKAGATFVEVPKPSLPIRLPPPPKGPAPSPPTADDHQGGHPSIVPLEPPPSIPYGDTEPLDAPGPNEYSYRGRSNPEQIPVLRPVKAVPPVPLDADQLDMSALQQQDANLEALNNKVVHAKAHASSALGGASLRGELGQALSHVRSENTAEEEEDVVVEEEEEEGQGAALPEAPESEQDQPTTSAKAAALGDVDQILLRHEQSLLEQTRSEIKWGFRGEKWMLDRHGEKKGRKLMNRKKELGLTCADPELPDDKDELLYFTLVCLDVANINEVSRLTRMELEGCIDQAGLEEFTKVVEETPLAKAQALLARVLKDVNDCRIDFIQSLFIQTQAFRLQPIKLGTDLIAQLMAVATKLEGLAGRLQELVKKKNNKNKHYREIILEAFVDKHTKICRERIDLGKALVRASEKAGQPKASAKPKAAPKEPKDPKEKKG</sequence>
<gene>
    <name evidence="2" type="ORF">CCMP2556_LOCUS982</name>
</gene>
<evidence type="ECO:0000313" key="2">
    <source>
        <dbReference type="EMBL" id="CAK8987731.1"/>
    </source>
</evidence>
<accession>A0ABP0HBY3</accession>
<dbReference type="PANTHER" id="PTHR36812:SF9">
    <property type="entry name" value="MYB-LIKE PROTEIN X ISOFORM X1"/>
    <property type="match status" value="1"/>
</dbReference>
<evidence type="ECO:0000256" key="1">
    <source>
        <dbReference type="SAM" id="MobiDB-lite"/>
    </source>
</evidence>
<feature type="compositionally biased region" description="Basic and acidic residues" evidence="1">
    <location>
        <begin position="302"/>
        <end position="386"/>
    </location>
</feature>
<feature type="compositionally biased region" description="Acidic residues" evidence="1">
    <location>
        <begin position="151"/>
        <end position="171"/>
    </location>
</feature>
<feature type="region of interest" description="Disordered" evidence="1">
    <location>
        <begin position="654"/>
        <end position="767"/>
    </location>
</feature>
<proteinExistence type="predicted"/>
<keyword evidence="3" id="KW-1185">Reference proteome</keyword>
<feature type="compositionally biased region" description="Basic and acidic residues" evidence="1">
    <location>
        <begin position="670"/>
        <end position="682"/>
    </location>
</feature>
<reference evidence="2 3" key="1">
    <citation type="submission" date="2024-02" db="EMBL/GenBank/DDBJ databases">
        <authorList>
            <person name="Chen Y."/>
            <person name="Shah S."/>
            <person name="Dougan E. K."/>
            <person name="Thang M."/>
            <person name="Chan C."/>
        </authorList>
    </citation>
    <scope>NUCLEOTIDE SEQUENCE [LARGE SCALE GENOMIC DNA]</scope>
</reference>
<evidence type="ECO:0000313" key="3">
    <source>
        <dbReference type="Proteomes" id="UP001642484"/>
    </source>
</evidence>
<organism evidence="2 3">
    <name type="scientific">Durusdinium trenchii</name>
    <dbReference type="NCBI Taxonomy" id="1381693"/>
    <lineage>
        <taxon>Eukaryota</taxon>
        <taxon>Sar</taxon>
        <taxon>Alveolata</taxon>
        <taxon>Dinophyceae</taxon>
        <taxon>Suessiales</taxon>
        <taxon>Symbiodiniaceae</taxon>
        <taxon>Durusdinium</taxon>
    </lineage>
</organism>
<dbReference type="Proteomes" id="UP001642484">
    <property type="component" value="Unassembled WGS sequence"/>
</dbReference>
<feature type="region of interest" description="Disordered" evidence="1">
    <location>
        <begin position="832"/>
        <end position="877"/>
    </location>
</feature>
<feature type="compositionally biased region" description="Basic and acidic residues" evidence="1">
    <location>
        <begin position="531"/>
        <end position="557"/>
    </location>
</feature>
<feature type="compositionally biased region" description="Acidic residues" evidence="1">
    <location>
        <begin position="282"/>
        <end position="301"/>
    </location>
</feature>
<feature type="compositionally biased region" description="Low complexity" evidence="1">
    <location>
        <begin position="658"/>
        <end position="669"/>
    </location>
</feature>
<protein>
    <submittedName>
        <fullName evidence="2">Uncharacterized protein</fullName>
    </submittedName>
</protein>
<dbReference type="EMBL" id="CAXAMN010000325">
    <property type="protein sequence ID" value="CAK8987731.1"/>
    <property type="molecule type" value="Genomic_DNA"/>
</dbReference>
<feature type="region of interest" description="Disordered" evidence="1">
    <location>
        <begin position="1098"/>
        <end position="1126"/>
    </location>
</feature>
<feature type="compositionally biased region" description="Low complexity" evidence="1">
    <location>
        <begin position="1101"/>
        <end position="1112"/>
    </location>
</feature>
<feature type="compositionally biased region" description="Basic and acidic residues" evidence="1">
    <location>
        <begin position="1114"/>
        <end position="1126"/>
    </location>
</feature>
<feature type="region of interest" description="Disordered" evidence="1">
    <location>
        <begin position="127"/>
        <end position="171"/>
    </location>
</feature>
<dbReference type="PANTHER" id="PTHR36812">
    <property type="entry name" value="NEUROFILAMENT TRIPLET M PROTEIN-LIKE PROTEIN"/>
    <property type="match status" value="1"/>
</dbReference>
<feature type="compositionally biased region" description="Acidic residues" evidence="1">
    <location>
        <begin position="216"/>
        <end position="275"/>
    </location>
</feature>
<name>A0ABP0HBY3_9DINO</name>
<feature type="compositionally biased region" description="Pro residues" evidence="1">
    <location>
        <begin position="710"/>
        <end position="723"/>
    </location>
</feature>
<feature type="compositionally biased region" description="Basic and acidic residues" evidence="1">
    <location>
        <begin position="399"/>
        <end position="521"/>
    </location>
</feature>
<comment type="caution">
    <text evidence="2">The sequence shown here is derived from an EMBL/GenBank/DDBJ whole genome shotgun (WGS) entry which is preliminary data.</text>
</comment>
<feature type="compositionally biased region" description="Acidic residues" evidence="1">
    <location>
        <begin position="841"/>
        <end position="857"/>
    </location>
</feature>
<feature type="region of interest" description="Disordered" evidence="1">
    <location>
        <begin position="216"/>
        <end position="557"/>
    </location>
</feature>